<dbReference type="PROSITE" id="PS50089">
    <property type="entry name" value="ZF_RING_2"/>
    <property type="match status" value="1"/>
</dbReference>
<protein>
    <recommendedName>
        <fullName evidence="2">RING-type E3 ubiquitin transferase</fullName>
        <ecNumber evidence="2">2.3.2.27</ecNumber>
    </recommendedName>
</protein>
<sequence length="463" mass="51584">MDDNHSSIAARNSWRRHRRRRLRHGSSESVDNMLSQHFSQLIGLATQGRDLHIDEDTTVSFYERPNFTVCRNLSRWVRRVHSDTDNDNIDFVDSLFGETDSPSLFGETDSHISIGGDGGDSDASVDGHSMLGREMFSPYGSHMHSDTDIDPMHAGLDHWTSDDQGEYGEWEEGARTSSIDLMEPSGQIQNVNSPQNGAWIHWRVRHVDLFTDLDELDLSNFAGNSADYLDAQGFEELLERLALADSSIRGAPPASASSVHGLPCVIISKDHEKNGPIICAICKEQLPIETEAKQLPCSHLYHSFCILPWLRSRNSCPVCRYELPTDDPEYKGKRNDMVTEIDVIRQPEPSDESYSNGSSEIGGESEIDEQNRPLDQANINDGGQAAGRSSHGGNGGWILLAAAPIVSIVGIVIAIWVGNSMNEGRIRHNIRDHGLQQSQRTHGTVVQANRNRRWWSLLLSGQR</sequence>
<feature type="compositionally biased region" description="Low complexity" evidence="9">
    <location>
        <begin position="352"/>
        <end position="362"/>
    </location>
</feature>
<evidence type="ECO:0000259" key="11">
    <source>
        <dbReference type="PROSITE" id="PS50089"/>
    </source>
</evidence>
<dbReference type="SMART" id="SM00184">
    <property type="entry name" value="RING"/>
    <property type="match status" value="1"/>
</dbReference>
<keyword evidence="10" id="KW-0812">Transmembrane</keyword>
<proteinExistence type="predicted"/>
<evidence type="ECO:0000256" key="2">
    <source>
        <dbReference type="ARBA" id="ARBA00012483"/>
    </source>
</evidence>
<evidence type="ECO:0000313" key="12">
    <source>
        <dbReference type="EMBL" id="PKA61804.1"/>
    </source>
</evidence>
<evidence type="ECO:0000256" key="3">
    <source>
        <dbReference type="ARBA" id="ARBA00022679"/>
    </source>
</evidence>
<gene>
    <name evidence="12" type="ORF">AXF42_Ash008635</name>
</gene>
<dbReference type="GO" id="GO:0016567">
    <property type="term" value="P:protein ubiquitination"/>
    <property type="evidence" value="ECO:0007669"/>
    <property type="project" value="TreeGrafter"/>
</dbReference>
<evidence type="ECO:0000256" key="4">
    <source>
        <dbReference type="ARBA" id="ARBA00022723"/>
    </source>
</evidence>
<keyword evidence="13" id="KW-1185">Reference proteome</keyword>
<dbReference type="GO" id="GO:0008270">
    <property type="term" value="F:zinc ion binding"/>
    <property type="evidence" value="ECO:0007669"/>
    <property type="project" value="UniProtKB-KW"/>
</dbReference>
<feature type="region of interest" description="Disordered" evidence="9">
    <location>
        <begin position="1"/>
        <end position="28"/>
    </location>
</feature>
<keyword evidence="10" id="KW-0472">Membrane</keyword>
<dbReference type="Gene3D" id="3.30.40.10">
    <property type="entry name" value="Zinc/RING finger domain, C3HC4 (zinc finger)"/>
    <property type="match status" value="1"/>
</dbReference>
<organism evidence="12 13">
    <name type="scientific">Apostasia shenzhenica</name>
    <dbReference type="NCBI Taxonomy" id="1088818"/>
    <lineage>
        <taxon>Eukaryota</taxon>
        <taxon>Viridiplantae</taxon>
        <taxon>Streptophyta</taxon>
        <taxon>Embryophyta</taxon>
        <taxon>Tracheophyta</taxon>
        <taxon>Spermatophyta</taxon>
        <taxon>Magnoliopsida</taxon>
        <taxon>Liliopsida</taxon>
        <taxon>Asparagales</taxon>
        <taxon>Orchidaceae</taxon>
        <taxon>Apostasioideae</taxon>
        <taxon>Apostasia</taxon>
    </lineage>
</organism>
<dbReference type="InterPro" id="IPR001841">
    <property type="entry name" value="Znf_RING"/>
</dbReference>
<evidence type="ECO:0000256" key="1">
    <source>
        <dbReference type="ARBA" id="ARBA00000900"/>
    </source>
</evidence>
<feature type="compositionally biased region" description="Polar residues" evidence="9">
    <location>
        <begin position="1"/>
        <end position="10"/>
    </location>
</feature>
<reference evidence="12 13" key="1">
    <citation type="journal article" date="2017" name="Nature">
        <title>The Apostasia genome and the evolution of orchids.</title>
        <authorList>
            <person name="Zhang G.Q."/>
            <person name="Liu K.W."/>
            <person name="Li Z."/>
            <person name="Lohaus R."/>
            <person name="Hsiao Y.Y."/>
            <person name="Niu S.C."/>
            <person name="Wang J.Y."/>
            <person name="Lin Y.C."/>
            <person name="Xu Q."/>
            <person name="Chen L.J."/>
            <person name="Yoshida K."/>
            <person name="Fujiwara S."/>
            <person name="Wang Z.W."/>
            <person name="Zhang Y.Q."/>
            <person name="Mitsuda N."/>
            <person name="Wang M."/>
            <person name="Liu G.H."/>
            <person name="Pecoraro L."/>
            <person name="Huang H.X."/>
            <person name="Xiao X.J."/>
            <person name="Lin M."/>
            <person name="Wu X.Y."/>
            <person name="Wu W.L."/>
            <person name="Chen Y.Y."/>
            <person name="Chang S.B."/>
            <person name="Sakamoto S."/>
            <person name="Ohme-Takagi M."/>
            <person name="Yagi M."/>
            <person name="Zeng S.J."/>
            <person name="Shen C.Y."/>
            <person name="Yeh C.M."/>
            <person name="Luo Y.B."/>
            <person name="Tsai W.C."/>
            <person name="Van de Peer Y."/>
            <person name="Liu Z.J."/>
        </authorList>
    </citation>
    <scope>NUCLEOTIDE SEQUENCE [LARGE SCALE GENOMIC DNA]</scope>
    <source>
        <strain evidence="13">cv. Shenzhen</strain>
        <tissue evidence="12">Stem</tissue>
    </source>
</reference>
<dbReference type="EMBL" id="KZ451923">
    <property type="protein sequence ID" value="PKA61804.1"/>
    <property type="molecule type" value="Genomic_DNA"/>
</dbReference>
<evidence type="ECO:0000256" key="10">
    <source>
        <dbReference type="SAM" id="Phobius"/>
    </source>
</evidence>
<dbReference type="Proteomes" id="UP000236161">
    <property type="component" value="Unassembled WGS sequence"/>
</dbReference>
<dbReference type="PANTHER" id="PTHR15710">
    <property type="entry name" value="E3 UBIQUITIN-PROTEIN LIGASE PRAJA"/>
    <property type="match status" value="1"/>
</dbReference>
<evidence type="ECO:0000256" key="8">
    <source>
        <dbReference type="PROSITE-ProRule" id="PRU00175"/>
    </source>
</evidence>
<dbReference type="InterPro" id="IPR013083">
    <property type="entry name" value="Znf_RING/FYVE/PHD"/>
</dbReference>
<dbReference type="FunFam" id="3.30.40.10:FF:000022">
    <property type="entry name" value="E3 ubiquitin-protein ligase RING1-like"/>
    <property type="match status" value="1"/>
</dbReference>
<comment type="catalytic activity">
    <reaction evidence="1">
        <text>S-ubiquitinyl-[E2 ubiquitin-conjugating enzyme]-L-cysteine + [acceptor protein]-L-lysine = [E2 ubiquitin-conjugating enzyme]-L-cysteine + N(6)-ubiquitinyl-[acceptor protein]-L-lysine.</text>
        <dbReference type="EC" id="2.3.2.27"/>
    </reaction>
</comment>
<evidence type="ECO:0000313" key="13">
    <source>
        <dbReference type="Proteomes" id="UP000236161"/>
    </source>
</evidence>
<name>A0A2I0B202_9ASPA</name>
<evidence type="ECO:0000256" key="9">
    <source>
        <dbReference type="SAM" id="MobiDB-lite"/>
    </source>
</evidence>
<feature type="compositionally biased region" description="Basic residues" evidence="9">
    <location>
        <begin position="13"/>
        <end position="24"/>
    </location>
</feature>
<dbReference type="GO" id="GO:0061630">
    <property type="term" value="F:ubiquitin protein ligase activity"/>
    <property type="evidence" value="ECO:0007669"/>
    <property type="project" value="UniProtKB-EC"/>
</dbReference>
<feature type="transmembrane region" description="Helical" evidence="10">
    <location>
        <begin position="397"/>
        <end position="417"/>
    </location>
</feature>
<dbReference type="PANTHER" id="PTHR15710:SF242">
    <property type="entry name" value="OS06G0633500 PROTEIN"/>
    <property type="match status" value="1"/>
</dbReference>
<dbReference type="OrthoDB" id="21204at2759"/>
<dbReference type="STRING" id="1088818.A0A2I0B202"/>
<keyword evidence="10" id="KW-1133">Transmembrane helix</keyword>
<dbReference type="EC" id="2.3.2.27" evidence="2"/>
<evidence type="ECO:0000256" key="6">
    <source>
        <dbReference type="ARBA" id="ARBA00022786"/>
    </source>
</evidence>
<accession>A0A2I0B202</accession>
<dbReference type="SUPFAM" id="SSF57850">
    <property type="entry name" value="RING/U-box"/>
    <property type="match status" value="1"/>
</dbReference>
<keyword evidence="6" id="KW-0833">Ubl conjugation pathway</keyword>
<evidence type="ECO:0000256" key="5">
    <source>
        <dbReference type="ARBA" id="ARBA00022771"/>
    </source>
</evidence>
<keyword evidence="4" id="KW-0479">Metal-binding</keyword>
<feature type="domain" description="RING-type" evidence="11">
    <location>
        <begin position="279"/>
        <end position="320"/>
    </location>
</feature>
<dbReference type="GO" id="GO:0005737">
    <property type="term" value="C:cytoplasm"/>
    <property type="evidence" value="ECO:0007669"/>
    <property type="project" value="TreeGrafter"/>
</dbReference>
<evidence type="ECO:0000256" key="7">
    <source>
        <dbReference type="ARBA" id="ARBA00022833"/>
    </source>
</evidence>
<feature type="region of interest" description="Disordered" evidence="9">
    <location>
        <begin position="342"/>
        <end position="367"/>
    </location>
</feature>
<keyword evidence="5 8" id="KW-0863">Zinc-finger</keyword>
<dbReference type="AlphaFoldDB" id="A0A2I0B202"/>
<dbReference type="Pfam" id="PF13639">
    <property type="entry name" value="zf-RING_2"/>
    <property type="match status" value="1"/>
</dbReference>
<keyword evidence="3" id="KW-0808">Transferase</keyword>
<keyword evidence="7" id="KW-0862">Zinc</keyword>